<dbReference type="GO" id="GO:0020037">
    <property type="term" value="F:heme binding"/>
    <property type="evidence" value="ECO:0007669"/>
    <property type="project" value="InterPro"/>
</dbReference>
<dbReference type="InterPro" id="IPR001128">
    <property type="entry name" value="Cyt_P450"/>
</dbReference>
<keyword evidence="6 8" id="KW-0408">Iron</keyword>
<evidence type="ECO:0000256" key="7">
    <source>
        <dbReference type="ARBA" id="ARBA00023033"/>
    </source>
</evidence>
<comment type="caution">
    <text evidence="9">The sequence shown here is derived from an EMBL/GenBank/DDBJ whole genome shotgun (WGS) entry which is preliminary data.</text>
</comment>
<sequence>MPTPDSSIAFLADGYLFGHRRFLRMRSDAFRTRIMGRPAVVMHGSEAARIFYEGDRFTRDRAMPTSVLHLLQDEGSVQSLAGAVHHHRKSLFARMLTDDDALRRLRELYADEWFRAMADWSAAVILHEKLITVLTRVAVRWVGINPDTVDIPARAGELAGMIENAGKFGPPNWLARQRRHRTERWAGELIAGIWNGDVLVDPGSPLAQLAHHTELDGSRLDQAAAAVELINLLRPIVAVGRFIVFAALALHVWPSWRRVFASGDTADVGNFVQEVRRYYPFFPVIGGRAQHGFEWHGHRFEIGDWVLLDLFATNRDERSWSDPGRFQPERFRDWTGDPNTLIPQGGGDLIDGHRCPGERATIELMEEAVHLLSRATHYAVPPQDLRVSLRRFPALPESGFVMDAVGPAVSRTG</sequence>
<evidence type="ECO:0000256" key="8">
    <source>
        <dbReference type="PIRSR" id="PIRSR602401-1"/>
    </source>
</evidence>
<evidence type="ECO:0000313" key="9">
    <source>
        <dbReference type="EMBL" id="TQL47413.1"/>
    </source>
</evidence>
<dbReference type="Gene3D" id="1.10.630.10">
    <property type="entry name" value="Cytochrome P450"/>
    <property type="match status" value="1"/>
</dbReference>
<accession>A0A542YH41</accession>
<evidence type="ECO:0000256" key="4">
    <source>
        <dbReference type="ARBA" id="ARBA00022723"/>
    </source>
</evidence>
<evidence type="ECO:0000256" key="5">
    <source>
        <dbReference type="ARBA" id="ARBA00023002"/>
    </source>
</evidence>
<proteinExistence type="inferred from homology"/>
<keyword evidence="4 8" id="KW-0479">Metal-binding</keyword>
<keyword evidence="10" id="KW-1185">Reference proteome</keyword>
<dbReference type="SUPFAM" id="SSF48264">
    <property type="entry name" value="Cytochrome P450"/>
    <property type="match status" value="1"/>
</dbReference>
<evidence type="ECO:0000313" key="10">
    <source>
        <dbReference type="Proteomes" id="UP000317998"/>
    </source>
</evidence>
<dbReference type="Pfam" id="PF00067">
    <property type="entry name" value="p450"/>
    <property type="match status" value="1"/>
</dbReference>
<dbReference type="GO" id="GO:0016125">
    <property type="term" value="P:sterol metabolic process"/>
    <property type="evidence" value="ECO:0007669"/>
    <property type="project" value="TreeGrafter"/>
</dbReference>
<dbReference type="Proteomes" id="UP000317998">
    <property type="component" value="Unassembled WGS sequence"/>
</dbReference>
<comment type="cofactor">
    <cofactor evidence="1 8">
        <name>heme</name>
        <dbReference type="ChEBI" id="CHEBI:30413"/>
    </cofactor>
</comment>
<dbReference type="CDD" id="cd11067">
    <property type="entry name" value="CYP152"/>
    <property type="match status" value="1"/>
</dbReference>
<protein>
    <submittedName>
        <fullName evidence="9">Fatty-acid peroxygenase</fullName>
    </submittedName>
</protein>
<evidence type="ECO:0000256" key="1">
    <source>
        <dbReference type="ARBA" id="ARBA00001971"/>
    </source>
</evidence>
<gene>
    <name evidence="9" type="ORF">FB562_0472</name>
</gene>
<dbReference type="EMBL" id="VFOM01000001">
    <property type="protein sequence ID" value="TQL47413.1"/>
    <property type="molecule type" value="Genomic_DNA"/>
</dbReference>
<evidence type="ECO:0000256" key="2">
    <source>
        <dbReference type="ARBA" id="ARBA00010617"/>
    </source>
</evidence>
<dbReference type="AlphaFoldDB" id="A0A542YH41"/>
<dbReference type="RefSeq" id="WP_185740428.1">
    <property type="nucleotide sequence ID" value="NZ_VFOM01000001.1"/>
</dbReference>
<dbReference type="GO" id="GO:0004497">
    <property type="term" value="F:monooxygenase activity"/>
    <property type="evidence" value="ECO:0007669"/>
    <property type="project" value="UniProtKB-KW"/>
</dbReference>
<organism evidence="9 10">
    <name type="scientific">Homoserinimonas aerilata</name>
    <dbReference type="NCBI Taxonomy" id="1162970"/>
    <lineage>
        <taxon>Bacteria</taxon>
        <taxon>Bacillati</taxon>
        <taxon>Actinomycetota</taxon>
        <taxon>Actinomycetes</taxon>
        <taxon>Micrococcales</taxon>
        <taxon>Microbacteriaceae</taxon>
        <taxon>Homoserinimonas</taxon>
    </lineage>
</organism>
<keyword evidence="7" id="KW-0503">Monooxygenase</keyword>
<name>A0A542YH41_9MICO</name>
<keyword evidence="3 8" id="KW-0349">Heme</keyword>
<dbReference type="PANTHER" id="PTHR24286">
    <property type="entry name" value="CYTOCHROME P450 26"/>
    <property type="match status" value="1"/>
</dbReference>
<dbReference type="GO" id="GO:0016705">
    <property type="term" value="F:oxidoreductase activity, acting on paired donors, with incorporation or reduction of molecular oxygen"/>
    <property type="evidence" value="ECO:0007669"/>
    <property type="project" value="InterPro"/>
</dbReference>
<evidence type="ECO:0000256" key="6">
    <source>
        <dbReference type="ARBA" id="ARBA00023004"/>
    </source>
</evidence>
<dbReference type="PRINTS" id="PR00463">
    <property type="entry name" value="EP450I"/>
</dbReference>
<evidence type="ECO:0000256" key="3">
    <source>
        <dbReference type="ARBA" id="ARBA00022617"/>
    </source>
</evidence>
<dbReference type="InterPro" id="IPR002401">
    <property type="entry name" value="Cyt_P450_E_grp-I"/>
</dbReference>
<reference evidence="9 10" key="1">
    <citation type="submission" date="2019-06" db="EMBL/GenBank/DDBJ databases">
        <title>Sequencing the genomes of 1000 actinobacteria strains.</title>
        <authorList>
            <person name="Klenk H.-P."/>
        </authorList>
    </citation>
    <scope>NUCLEOTIDE SEQUENCE [LARGE SCALE GENOMIC DNA]</scope>
    <source>
        <strain evidence="9 10">DSM 26477</strain>
    </source>
</reference>
<feature type="binding site" description="axial binding residue" evidence="8">
    <location>
        <position position="355"/>
    </location>
    <ligand>
        <name>heme</name>
        <dbReference type="ChEBI" id="CHEBI:30413"/>
    </ligand>
    <ligandPart>
        <name>Fe</name>
        <dbReference type="ChEBI" id="CHEBI:18248"/>
    </ligandPart>
</feature>
<comment type="similarity">
    <text evidence="2">Belongs to the cytochrome P450 family.</text>
</comment>
<dbReference type="PANTHER" id="PTHR24286:SF24">
    <property type="entry name" value="LANOSTEROL 14-ALPHA DEMETHYLASE"/>
    <property type="match status" value="1"/>
</dbReference>
<keyword evidence="5" id="KW-0560">Oxidoreductase</keyword>
<dbReference type="InterPro" id="IPR036396">
    <property type="entry name" value="Cyt_P450_sf"/>
</dbReference>
<dbReference type="GO" id="GO:0005506">
    <property type="term" value="F:iron ion binding"/>
    <property type="evidence" value="ECO:0007669"/>
    <property type="project" value="InterPro"/>
</dbReference>